<dbReference type="GO" id="GO:0005737">
    <property type="term" value="C:cytoplasm"/>
    <property type="evidence" value="ECO:0007669"/>
    <property type="project" value="TreeGrafter"/>
</dbReference>
<dbReference type="GO" id="GO:0005634">
    <property type="term" value="C:nucleus"/>
    <property type="evidence" value="ECO:0007669"/>
    <property type="project" value="TreeGrafter"/>
</dbReference>
<evidence type="ECO:0000313" key="2">
    <source>
        <dbReference type="Proteomes" id="UP000735302"/>
    </source>
</evidence>
<keyword evidence="2" id="KW-1185">Reference proteome</keyword>
<name>A0AAV3ZD85_9GAST</name>
<protein>
    <submittedName>
        <fullName evidence="1">Chromosome 1 open reading frame 109</fullName>
    </submittedName>
</protein>
<evidence type="ECO:0000313" key="1">
    <source>
        <dbReference type="EMBL" id="GFN91853.1"/>
    </source>
</evidence>
<dbReference type="PANTHER" id="PTHR16234">
    <property type="entry name" value="SIMILAR TO HYPOTHETICAL PROTEIN FLJ20508"/>
    <property type="match status" value="1"/>
</dbReference>
<proteinExistence type="predicted"/>
<dbReference type="AlphaFoldDB" id="A0AAV3ZD85"/>
<organism evidence="1 2">
    <name type="scientific">Plakobranchus ocellatus</name>
    <dbReference type="NCBI Taxonomy" id="259542"/>
    <lineage>
        <taxon>Eukaryota</taxon>
        <taxon>Metazoa</taxon>
        <taxon>Spiralia</taxon>
        <taxon>Lophotrochozoa</taxon>
        <taxon>Mollusca</taxon>
        <taxon>Gastropoda</taxon>
        <taxon>Heterobranchia</taxon>
        <taxon>Euthyneura</taxon>
        <taxon>Panpulmonata</taxon>
        <taxon>Sacoglossa</taxon>
        <taxon>Placobranchoidea</taxon>
        <taxon>Plakobranchidae</taxon>
        <taxon>Plakobranchus</taxon>
    </lineage>
</organism>
<dbReference type="InterPro" id="IPR029159">
    <property type="entry name" value="CA109-like"/>
</dbReference>
<dbReference type="EMBL" id="BLXT01002183">
    <property type="protein sequence ID" value="GFN91853.1"/>
    <property type="molecule type" value="Genomic_DNA"/>
</dbReference>
<comment type="caution">
    <text evidence="1">The sequence shown here is derived from an EMBL/GenBank/DDBJ whole genome shotgun (WGS) entry which is preliminary data.</text>
</comment>
<gene>
    <name evidence="1" type="ORF">PoB_001835900</name>
</gene>
<sequence length="203" mass="23613">MSKTNTTSVLLQNLRRVFKKVISEFSRLKKLEVDCQRLVESLANLLSQRQAVLKVGQDGLAWSKMEFPDLQARLLVKISAEVDVKVDLLKELILPLKDHHDHVSRARTDILRLLQKHGRELNEEVMCQGSPTVPPMEVMLGWVDNLEKELRELYYCRLHYLECILEPELLPDSLTVLWNQNADLYDILQDCEEQTRFFLEEAG</sequence>
<accession>A0AAV3ZD85</accession>
<reference evidence="1 2" key="1">
    <citation type="journal article" date="2021" name="Elife">
        <title>Chloroplast acquisition without the gene transfer in kleptoplastic sea slugs, Plakobranchus ocellatus.</title>
        <authorList>
            <person name="Maeda T."/>
            <person name="Takahashi S."/>
            <person name="Yoshida T."/>
            <person name="Shimamura S."/>
            <person name="Takaki Y."/>
            <person name="Nagai Y."/>
            <person name="Toyoda A."/>
            <person name="Suzuki Y."/>
            <person name="Arimoto A."/>
            <person name="Ishii H."/>
            <person name="Satoh N."/>
            <person name="Nishiyama T."/>
            <person name="Hasebe M."/>
            <person name="Maruyama T."/>
            <person name="Minagawa J."/>
            <person name="Obokata J."/>
            <person name="Shigenobu S."/>
        </authorList>
    </citation>
    <scope>NUCLEOTIDE SEQUENCE [LARGE SCALE GENOMIC DNA]</scope>
</reference>
<dbReference type="Pfam" id="PF15011">
    <property type="entry name" value="CA109-like"/>
    <property type="match status" value="1"/>
</dbReference>
<dbReference type="Proteomes" id="UP000735302">
    <property type="component" value="Unassembled WGS sequence"/>
</dbReference>
<dbReference type="PANTHER" id="PTHR16234:SF5">
    <property type="entry name" value="AFG2-INTERACTING RIBOSOME MATURATION FACTOR"/>
    <property type="match status" value="1"/>
</dbReference>